<dbReference type="EMBL" id="JADBEK010000001">
    <property type="protein sequence ID" value="MBE1584152.1"/>
    <property type="molecule type" value="Genomic_DNA"/>
</dbReference>
<feature type="region of interest" description="Disordered" evidence="1">
    <location>
        <begin position="49"/>
        <end position="131"/>
    </location>
</feature>
<evidence type="ECO:0000313" key="2">
    <source>
        <dbReference type="EMBL" id="MBE1584152.1"/>
    </source>
</evidence>
<sequence>MPIHRAVSGLSSPAVPIASRKTVSHNSVRGRFCEHERSCRSGFECPACEVRRSRPPDATPPPSPGPRPASARCEAAPAPRLADRRAPAAARPASPTAPGRRARPACDISGRARRRTSLIGRGRGGDPRGQQDALAQLPAALARLLPWMPGGGRGWSAGSWRRRGLGPRHVGLHGSVGEIPAQTPRASLTPYSPTCLKRSSRSDSREVADNRPRPSARARPHQVGRLPRDRSRVDRSRRQARTPSSHRSTDATQRGRAHARHSASELPHHHQYLHPRRPGRGVRGPERRQQHHTPASPGPRHPRVGGKRSGGMTRESFSSKIPG</sequence>
<feature type="compositionally biased region" description="Low complexity" evidence="1">
    <location>
        <begin position="68"/>
        <end position="80"/>
    </location>
</feature>
<protein>
    <submittedName>
        <fullName evidence="2">Uncharacterized protein</fullName>
    </submittedName>
</protein>
<comment type="caution">
    <text evidence="2">The sequence shown here is derived from an EMBL/GenBank/DDBJ whole genome shotgun (WGS) entry which is preliminary data.</text>
</comment>
<feature type="compositionally biased region" description="Basic and acidic residues" evidence="1">
    <location>
        <begin position="200"/>
        <end position="212"/>
    </location>
</feature>
<feature type="compositionally biased region" description="Polar residues" evidence="1">
    <location>
        <begin position="242"/>
        <end position="252"/>
    </location>
</feature>
<name>A0ABR9LU19_9ACTN</name>
<proteinExistence type="predicted"/>
<organism evidence="2 3">
    <name type="scientific">Nonomuraea angiospora</name>
    <dbReference type="NCBI Taxonomy" id="46172"/>
    <lineage>
        <taxon>Bacteria</taxon>
        <taxon>Bacillati</taxon>
        <taxon>Actinomycetota</taxon>
        <taxon>Actinomycetes</taxon>
        <taxon>Streptosporangiales</taxon>
        <taxon>Streptosporangiaceae</taxon>
        <taxon>Nonomuraea</taxon>
    </lineage>
</organism>
<feature type="compositionally biased region" description="Low complexity" evidence="1">
    <location>
        <begin position="87"/>
        <end position="99"/>
    </location>
</feature>
<accession>A0ABR9LU19</accession>
<evidence type="ECO:0000256" key="1">
    <source>
        <dbReference type="SAM" id="MobiDB-lite"/>
    </source>
</evidence>
<evidence type="ECO:0000313" key="3">
    <source>
        <dbReference type="Proteomes" id="UP000633509"/>
    </source>
</evidence>
<dbReference type="Proteomes" id="UP000633509">
    <property type="component" value="Unassembled WGS sequence"/>
</dbReference>
<gene>
    <name evidence="2" type="ORF">H4W80_002410</name>
</gene>
<feature type="compositionally biased region" description="Pro residues" evidence="1">
    <location>
        <begin position="57"/>
        <end position="67"/>
    </location>
</feature>
<reference evidence="2 3" key="1">
    <citation type="submission" date="2020-10" db="EMBL/GenBank/DDBJ databases">
        <title>Sequencing the genomes of 1000 actinobacteria strains.</title>
        <authorList>
            <person name="Klenk H.-P."/>
        </authorList>
    </citation>
    <scope>NUCLEOTIDE SEQUENCE [LARGE SCALE GENOMIC DNA]</scope>
    <source>
        <strain evidence="2 3">DSM 43173</strain>
    </source>
</reference>
<feature type="region of interest" description="Disordered" evidence="1">
    <location>
        <begin position="171"/>
        <end position="323"/>
    </location>
</feature>
<feature type="compositionally biased region" description="Basic residues" evidence="1">
    <location>
        <begin position="269"/>
        <end position="280"/>
    </location>
</feature>
<keyword evidence="3" id="KW-1185">Reference proteome</keyword>
<feature type="compositionally biased region" description="Basic and acidic residues" evidence="1">
    <location>
        <begin position="226"/>
        <end position="237"/>
    </location>
</feature>